<organism evidence="2 3">
    <name type="scientific">Olea europaea subsp. europaea</name>
    <dbReference type="NCBI Taxonomy" id="158383"/>
    <lineage>
        <taxon>Eukaryota</taxon>
        <taxon>Viridiplantae</taxon>
        <taxon>Streptophyta</taxon>
        <taxon>Embryophyta</taxon>
        <taxon>Tracheophyta</taxon>
        <taxon>Spermatophyta</taxon>
        <taxon>Magnoliopsida</taxon>
        <taxon>eudicotyledons</taxon>
        <taxon>Gunneridae</taxon>
        <taxon>Pentapetalae</taxon>
        <taxon>asterids</taxon>
        <taxon>lamiids</taxon>
        <taxon>Lamiales</taxon>
        <taxon>Oleaceae</taxon>
        <taxon>Oleeae</taxon>
        <taxon>Olea</taxon>
    </lineage>
</organism>
<evidence type="ECO:0000256" key="1">
    <source>
        <dbReference type="SAM" id="MobiDB-lite"/>
    </source>
</evidence>
<comment type="caution">
    <text evidence="2">The sequence shown here is derived from an EMBL/GenBank/DDBJ whole genome shotgun (WGS) entry which is preliminary data.</text>
</comment>
<keyword evidence="3" id="KW-1185">Reference proteome</keyword>
<proteinExistence type="predicted"/>
<dbReference type="EMBL" id="CACTIH010007260">
    <property type="protein sequence ID" value="CAA3006370.1"/>
    <property type="molecule type" value="Genomic_DNA"/>
</dbReference>
<sequence length="475" mass="50863">MGSPGMVPDELVGRPAPHAQVGPRVLTRKFGTRAGLSHTRSGPSKTRRTRAAAAFHHHQARQVGPPPVAARARTEACACDIGLHSWASPGRPAGKPVGDFPASQLACARSLPREWRTMASNLLRQRFYVRRGRSSARPALGLEWGSSLVSSSLCARTRKHGTRTRATQIVLTGRAVLFAFSRASPVLFSRKLSHAKRNSSPLNRKLLRRARLDSTRLEPTQPAQSRRDNERATRNTKAAHDDRRPAGDRTCSDRRPRLGCRAGPSNFRGPSARATWKFITRAGISSAVSHCSVGQEQLGAERARSSLGQTRNVAAQNCADVAQGRSAADERAGPLVSSLIGGGGGGGGGRRTTIGSRPLMFICRGRAFRHDKRWRAAAAANPSRAEVAGPARPQLNGAERDKIDGAAASGQSGQARASRSVAVESLSFRRPLLAVLPFTSWPASLVRFGSVRFRSVQPGGPFVGPADQARGSRVT</sequence>
<protein>
    <submittedName>
        <fullName evidence="2">Uncharacterized protein</fullName>
    </submittedName>
</protein>
<feature type="compositionally biased region" description="Basic and acidic residues" evidence="1">
    <location>
        <begin position="225"/>
        <end position="256"/>
    </location>
</feature>
<dbReference type="Gramene" id="OE9A089109T1">
    <property type="protein sequence ID" value="OE9A089109C1"/>
    <property type="gene ID" value="OE9A089109"/>
</dbReference>
<accession>A0A8S0TKA4</accession>
<gene>
    <name evidence="2" type="ORF">OLEA9_A089109</name>
</gene>
<dbReference type="Proteomes" id="UP000594638">
    <property type="component" value="Unassembled WGS sequence"/>
</dbReference>
<evidence type="ECO:0000313" key="3">
    <source>
        <dbReference type="Proteomes" id="UP000594638"/>
    </source>
</evidence>
<dbReference type="AlphaFoldDB" id="A0A8S0TKA4"/>
<feature type="region of interest" description="Disordered" evidence="1">
    <location>
        <begin position="194"/>
        <end position="266"/>
    </location>
</feature>
<name>A0A8S0TKA4_OLEEU</name>
<reference evidence="2 3" key="1">
    <citation type="submission" date="2019-12" db="EMBL/GenBank/DDBJ databases">
        <authorList>
            <person name="Alioto T."/>
            <person name="Alioto T."/>
            <person name="Gomez Garrido J."/>
        </authorList>
    </citation>
    <scope>NUCLEOTIDE SEQUENCE [LARGE SCALE GENOMIC DNA]</scope>
</reference>
<evidence type="ECO:0000313" key="2">
    <source>
        <dbReference type="EMBL" id="CAA3006370.1"/>
    </source>
</evidence>